<dbReference type="InterPro" id="IPR002126">
    <property type="entry name" value="Cadherin-like_dom"/>
</dbReference>
<dbReference type="GO" id="GO:0050806">
    <property type="term" value="P:positive regulation of synaptic transmission"/>
    <property type="evidence" value="ECO:0007669"/>
    <property type="project" value="TreeGrafter"/>
</dbReference>
<evidence type="ECO:0000259" key="4">
    <source>
        <dbReference type="PROSITE" id="PS50268"/>
    </source>
</evidence>
<dbReference type="GO" id="GO:0045211">
    <property type="term" value="C:postsynaptic membrane"/>
    <property type="evidence" value="ECO:0007669"/>
    <property type="project" value="TreeGrafter"/>
</dbReference>
<gene>
    <name evidence="5" type="ORF">ECPE_LOCUS2718</name>
</gene>
<dbReference type="GO" id="GO:0051965">
    <property type="term" value="P:positive regulation of synapse assembly"/>
    <property type="evidence" value="ECO:0007669"/>
    <property type="project" value="TreeGrafter"/>
</dbReference>
<evidence type="ECO:0000256" key="1">
    <source>
        <dbReference type="PROSITE-ProRule" id="PRU00043"/>
    </source>
</evidence>
<proteinExistence type="predicted"/>
<dbReference type="PANTHER" id="PTHR14139">
    <property type="entry name" value="CALSYNTENIN"/>
    <property type="match status" value="1"/>
</dbReference>
<feature type="domain" description="Cadherin" evidence="4">
    <location>
        <begin position="98"/>
        <end position="212"/>
    </location>
</feature>
<keyword evidence="6" id="KW-1185">Reference proteome</keyword>
<evidence type="ECO:0000256" key="3">
    <source>
        <dbReference type="SAM" id="Phobius"/>
    </source>
</evidence>
<organism evidence="5 6">
    <name type="scientific">Echinostoma caproni</name>
    <dbReference type="NCBI Taxonomy" id="27848"/>
    <lineage>
        <taxon>Eukaryota</taxon>
        <taxon>Metazoa</taxon>
        <taxon>Spiralia</taxon>
        <taxon>Lophotrochozoa</taxon>
        <taxon>Platyhelminthes</taxon>
        <taxon>Trematoda</taxon>
        <taxon>Digenea</taxon>
        <taxon>Plagiorchiida</taxon>
        <taxon>Echinostomata</taxon>
        <taxon>Echinostomatoidea</taxon>
        <taxon>Echinostomatidae</taxon>
        <taxon>Echinostoma</taxon>
    </lineage>
</organism>
<feature type="region of interest" description="Disordered" evidence="2">
    <location>
        <begin position="642"/>
        <end position="692"/>
    </location>
</feature>
<keyword evidence="3" id="KW-1133">Transmembrane helix</keyword>
<protein>
    <recommendedName>
        <fullName evidence="4">Cadherin domain-containing protein</fullName>
    </recommendedName>
</protein>
<dbReference type="SUPFAM" id="SSF49313">
    <property type="entry name" value="Cadherin-like"/>
    <property type="match status" value="1"/>
</dbReference>
<dbReference type="GO" id="GO:0009986">
    <property type="term" value="C:cell surface"/>
    <property type="evidence" value="ECO:0007669"/>
    <property type="project" value="TreeGrafter"/>
</dbReference>
<dbReference type="GO" id="GO:0005509">
    <property type="term" value="F:calcium ion binding"/>
    <property type="evidence" value="ECO:0007669"/>
    <property type="project" value="UniProtKB-UniRule"/>
</dbReference>
<dbReference type="PANTHER" id="PTHR14139:SF2">
    <property type="entry name" value="CALSYNTENIN-1"/>
    <property type="match status" value="1"/>
</dbReference>
<dbReference type="OrthoDB" id="10012272at2759"/>
<dbReference type="InterPro" id="IPR015919">
    <property type="entry name" value="Cadherin-like_sf"/>
</dbReference>
<feature type="transmembrane region" description="Helical" evidence="3">
    <location>
        <begin position="944"/>
        <end position="967"/>
    </location>
</feature>
<reference evidence="5 6" key="1">
    <citation type="submission" date="2018-11" db="EMBL/GenBank/DDBJ databases">
        <authorList>
            <consortium name="Pathogen Informatics"/>
        </authorList>
    </citation>
    <scope>NUCLEOTIDE SEQUENCE [LARGE SCALE GENOMIC DNA]</scope>
    <source>
        <strain evidence="5 6">Egypt</strain>
    </source>
</reference>
<accession>A0A3P8JG45</accession>
<dbReference type="EMBL" id="UZAN01039811">
    <property type="protein sequence ID" value="VDP67239.1"/>
    <property type="molecule type" value="Genomic_DNA"/>
</dbReference>
<dbReference type="GO" id="GO:0007156">
    <property type="term" value="P:homophilic cell adhesion via plasma membrane adhesion molecules"/>
    <property type="evidence" value="ECO:0007669"/>
    <property type="project" value="InterPro"/>
</dbReference>
<dbReference type="SUPFAM" id="SSF49899">
    <property type="entry name" value="Concanavalin A-like lectins/glucanases"/>
    <property type="match status" value="1"/>
</dbReference>
<keyword evidence="3" id="KW-0472">Membrane</keyword>
<evidence type="ECO:0000313" key="5">
    <source>
        <dbReference type="EMBL" id="VDP67239.1"/>
    </source>
</evidence>
<feature type="compositionally biased region" description="Polar residues" evidence="2">
    <location>
        <begin position="1088"/>
        <end position="1098"/>
    </location>
</feature>
<dbReference type="InterPro" id="IPR013320">
    <property type="entry name" value="ConA-like_dom_sf"/>
</dbReference>
<keyword evidence="3" id="KW-0812">Transmembrane</keyword>
<dbReference type="AlphaFoldDB" id="A0A3P8JG45"/>
<dbReference type="PROSITE" id="PS50268">
    <property type="entry name" value="CADHERIN_2"/>
    <property type="match status" value="1"/>
</dbReference>
<dbReference type="Gene3D" id="2.60.40.60">
    <property type="entry name" value="Cadherins"/>
    <property type="match status" value="1"/>
</dbReference>
<name>A0A3P8JG45_9TREM</name>
<feature type="region of interest" description="Disordered" evidence="2">
    <location>
        <begin position="1069"/>
        <end position="1163"/>
    </location>
</feature>
<evidence type="ECO:0000313" key="6">
    <source>
        <dbReference type="Proteomes" id="UP000272942"/>
    </source>
</evidence>
<evidence type="ECO:0000256" key="2">
    <source>
        <dbReference type="SAM" id="MobiDB-lite"/>
    </source>
</evidence>
<dbReference type="Proteomes" id="UP000272942">
    <property type="component" value="Unassembled WGS sequence"/>
</dbReference>
<feature type="compositionally biased region" description="Acidic residues" evidence="2">
    <location>
        <begin position="1121"/>
        <end position="1134"/>
    </location>
</feature>
<feature type="compositionally biased region" description="Basic and acidic residues" evidence="2">
    <location>
        <begin position="678"/>
        <end position="687"/>
    </location>
</feature>
<keyword evidence="1" id="KW-0106">Calcium</keyword>
<sequence>MRPALQAVADDHNGKKGEICGIVPHGFIEDDLPFKIEVLDRKTGIAEIKLKKNSNIRFEEESTIGFEVEAYDCQEPPNFSKRVPVRVYILNRHGPVFDSLSYQFTVSQHSPTGTVVGQVAAIAEFNSREDDKATKICDYRVSPVDVPFTIDRYGVIRVGTGLEALNANKPYVFQVIAEDCHRPIPLSASVDVQVTLLKQGCQQGWKGLAPDIEYRGTSDSTHRLFWPAKPVLETCTRDCPDPTIRLQLELKSAVDGNLIPTATPQACLHDPEHLNRQRSLCKTNPSTLVNLLPNPDLDLATQLVRPSLGSTPRVMAPSQTMRFSASSLSVWELDPKHLSTESGINAFDTNFTLSFWMRRNMGQTLGPTATPEDREETVICSQDQNIARWRFLSVSFRGCQLIVRMMASFRPGASLIESEARGASQWIFEPLPERYCSPNMHSQSQWHHYAITFSRAPWAATTQLISLMIDGQDPGLNGPDEILTTPIPAYVPSARRADPRITVGACFDPETHLTRQHLNAELTGMTLLFDEVESPSILRCMAQCGESLFVPNVLKYLLADINVTLGSDVITITGQNISHVTDMLTAIMYIRPQPGISNGYTTTVAQSRKLELKTWYQCPNEMAISLPVTVISLNVLPEEREGDHRVESSHPLDANDAGSVWLPEDESQFNRPSAAAAEMERKAKEQQLSRSTVPTLRISGPNVIVADPSTIGPGIPLFADVKFKLWDRGLTKGSAETVAASVPLDSCNIWLVSSGDPNQPVLGPRFHTDQGERIEWPEAMIRKNGFYGRKNERGVELQGRKPAGEYARLLREFRYWPPSTLSSKLSTISQSKRAEKSENEVNYMANVELVCTLDAGNQHTSEFIVKILIPNMDSRPQDRLDKKQVDGYVALSDGVESVNYGQSDRERRQLSGDEKLIRVNHEDAAPSDALSKQNQSIRPGKGHIAGIVISSLIIVIVLVAVALLFVYKRDRVHRKLTRVGRRPRVPEFPADFGGSSLKRDPTLRLTANPVGEMDYYGIGTLSENIHGSTRVLAPKQYIFSPPTTRRENRNSCSSGSAHLAGLEEFDEEYTGPISEGPAESDGNDDLGQDTNSQFQNYSEDQEGDGASDFSPPNEYGADICDWIDDDLENQELMENDQNQPEEPKWNLVAKGPESDFGPPAVDL</sequence>